<protein>
    <submittedName>
        <fullName evidence="2">VOC family protein</fullName>
    </submittedName>
</protein>
<name>A0ABS0SX58_9CAUL</name>
<evidence type="ECO:0000313" key="2">
    <source>
        <dbReference type="EMBL" id="MBI1684227.1"/>
    </source>
</evidence>
<reference evidence="2 3" key="1">
    <citation type="submission" date="2020-11" db="EMBL/GenBank/DDBJ databases">
        <title>genome sequence of strain KACC 18849.</title>
        <authorList>
            <person name="Gao J."/>
            <person name="Zhang X."/>
        </authorList>
    </citation>
    <scope>NUCLEOTIDE SEQUENCE [LARGE SCALE GENOMIC DNA]</scope>
    <source>
        <strain evidence="2 3">KACC 18849</strain>
    </source>
</reference>
<dbReference type="InterPro" id="IPR029068">
    <property type="entry name" value="Glyas_Bleomycin-R_OHBP_Dase"/>
</dbReference>
<dbReference type="Proteomes" id="UP000639859">
    <property type="component" value="Unassembled WGS sequence"/>
</dbReference>
<dbReference type="Gene3D" id="3.10.180.10">
    <property type="entry name" value="2,3-Dihydroxybiphenyl 1,2-Dioxygenase, domain 1"/>
    <property type="match status" value="1"/>
</dbReference>
<feature type="domain" description="VOC" evidence="1">
    <location>
        <begin position="21"/>
        <end position="136"/>
    </location>
</feature>
<accession>A0ABS0SX58</accession>
<evidence type="ECO:0000259" key="1">
    <source>
        <dbReference type="PROSITE" id="PS51819"/>
    </source>
</evidence>
<dbReference type="SUPFAM" id="SSF54593">
    <property type="entry name" value="Glyoxalase/Bleomycin resistance protein/Dihydroxybiphenyl dioxygenase"/>
    <property type="match status" value="1"/>
</dbReference>
<comment type="caution">
    <text evidence="2">The sequence shown here is derived from an EMBL/GenBank/DDBJ whole genome shotgun (WGS) entry which is preliminary data.</text>
</comment>
<dbReference type="PANTHER" id="PTHR33993:SF5">
    <property type="entry name" value="GLYOXALASE"/>
    <property type="match status" value="1"/>
</dbReference>
<keyword evidence="3" id="KW-1185">Reference proteome</keyword>
<dbReference type="Pfam" id="PF00903">
    <property type="entry name" value="Glyoxalase"/>
    <property type="match status" value="1"/>
</dbReference>
<dbReference type="EMBL" id="JADWOX010000006">
    <property type="protein sequence ID" value="MBI1684227.1"/>
    <property type="molecule type" value="Genomic_DNA"/>
</dbReference>
<evidence type="ECO:0000313" key="3">
    <source>
        <dbReference type="Proteomes" id="UP000639859"/>
    </source>
</evidence>
<dbReference type="PANTHER" id="PTHR33993">
    <property type="entry name" value="GLYOXALASE-RELATED"/>
    <property type="match status" value="1"/>
</dbReference>
<gene>
    <name evidence="2" type="ORF">I4Q42_11170</name>
</gene>
<dbReference type="RefSeq" id="WP_232793041.1">
    <property type="nucleotide sequence ID" value="NZ_JADWOX010000006.1"/>
</dbReference>
<dbReference type="PROSITE" id="PS51819">
    <property type="entry name" value="VOC"/>
    <property type="match status" value="1"/>
</dbReference>
<organism evidence="2 3">
    <name type="scientific">Caulobacter hibisci</name>
    <dbReference type="NCBI Taxonomy" id="2035993"/>
    <lineage>
        <taxon>Bacteria</taxon>
        <taxon>Pseudomonadati</taxon>
        <taxon>Pseudomonadota</taxon>
        <taxon>Alphaproteobacteria</taxon>
        <taxon>Caulobacterales</taxon>
        <taxon>Caulobacteraceae</taxon>
        <taxon>Caulobacter</taxon>
    </lineage>
</organism>
<proteinExistence type="predicted"/>
<dbReference type="InterPro" id="IPR004360">
    <property type="entry name" value="Glyas_Fos-R_dOase_dom"/>
</dbReference>
<sequence>MAVLLSCAEAAMADPAGRVTGIGGVFVKSKDPKVLANWYRDVLGLEVAAWGGAALPYDAPGHPPKISWMAFPEQSDHMAPSPRDFMINFAVDDMDAMLMRLHAKDVPILARDDDNAFGRFIWLQDPDGTKIELWQPK</sequence>
<dbReference type="InterPro" id="IPR037523">
    <property type="entry name" value="VOC_core"/>
</dbReference>
<dbReference type="InterPro" id="IPR052164">
    <property type="entry name" value="Anthracycline_SecMetBiosynth"/>
</dbReference>
<dbReference type="CDD" id="cd06587">
    <property type="entry name" value="VOC"/>
    <property type="match status" value="1"/>
</dbReference>